<dbReference type="Gramene" id="TVU50602">
    <property type="protein sequence ID" value="TVU50602"/>
    <property type="gene ID" value="EJB05_01980"/>
</dbReference>
<protein>
    <submittedName>
        <fullName evidence="2">Uncharacterized protein</fullName>
    </submittedName>
</protein>
<feature type="non-terminal residue" evidence="2">
    <location>
        <position position="82"/>
    </location>
</feature>
<sequence length="82" mass="9131">GNEKENKAGLAEEGKEGHESDVDKDDSDSDYIADSDNSSPEDEEAEELMKFANEYKMKMRKKMLGSDVYCKSFLTAVSELIG</sequence>
<evidence type="ECO:0000313" key="3">
    <source>
        <dbReference type="Proteomes" id="UP000324897"/>
    </source>
</evidence>
<feature type="non-terminal residue" evidence="2">
    <location>
        <position position="1"/>
    </location>
</feature>
<name>A0A5J9WPC5_9POAL</name>
<evidence type="ECO:0000256" key="1">
    <source>
        <dbReference type="SAM" id="MobiDB-lite"/>
    </source>
</evidence>
<comment type="caution">
    <text evidence="2">The sequence shown here is derived from an EMBL/GenBank/DDBJ whole genome shotgun (WGS) entry which is preliminary data.</text>
</comment>
<organism evidence="2 3">
    <name type="scientific">Eragrostis curvula</name>
    <name type="common">weeping love grass</name>
    <dbReference type="NCBI Taxonomy" id="38414"/>
    <lineage>
        <taxon>Eukaryota</taxon>
        <taxon>Viridiplantae</taxon>
        <taxon>Streptophyta</taxon>
        <taxon>Embryophyta</taxon>
        <taxon>Tracheophyta</taxon>
        <taxon>Spermatophyta</taxon>
        <taxon>Magnoliopsida</taxon>
        <taxon>Liliopsida</taxon>
        <taxon>Poales</taxon>
        <taxon>Poaceae</taxon>
        <taxon>PACMAD clade</taxon>
        <taxon>Chloridoideae</taxon>
        <taxon>Eragrostideae</taxon>
        <taxon>Eragrostidinae</taxon>
        <taxon>Eragrostis</taxon>
    </lineage>
</organism>
<accession>A0A5J9WPC5</accession>
<evidence type="ECO:0000313" key="2">
    <source>
        <dbReference type="EMBL" id="TVU50602.1"/>
    </source>
</evidence>
<feature type="compositionally biased region" description="Acidic residues" evidence="1">
    <location>
        <begin position="22"/>
        <end position="46"/>
    </location>
</feature>
<gene>
    <name evidence="2" type="ORF">EJB05_01980</name>
</gene>
<feature type="region of interest" description="Disordered" evidence="1">
    <location>
        <begin position="1"/>
        <end position="46"/>
    </location>
</feature>
<keyword evidence="3" id="KW-1185">Reference proteome</keyword>
<feature type="compositionally biased region" description="Basic and acidic residues" evidence="1">
    <location>
        <begin position="1"/>
        <end position="21"/>
    </location>
</feature>
<dbReference type="Proteomes" id="UP000324897">
    <property type="component" value="Chromosome 6"/>
</dbReference>
<proteinExistence type="predicted"/>
<reference evidence="2 3" key="1">
    <citation type="journal article" date="2019" name="Sci. Rep.">
        <title>A high-quality genome of Eragrostis curvula grass provides insights into Poaceae evolution and supports new strategies to enhance forage quality.</title>
        <authorList>
            <person name="Carballo J."/>
            <person name="Santos B.A.C.M."/>
            <person name="Zappacosta D."/>
            <person name="Garbus I."/>
            <person name="Selva J.P."/>
            <person name="Gallo C.A."/>
            <person name="Diaz A."/>
            <person name="Albertini E."/>
            <person name="Caccamo M."/>
            <person name="Echenique V."/>
        </authorList>
    </citation>
    <scope>NUCLEOTIDE SEQUENCE [LARGE SCALE GENOMIC DNA]</scope>
    <source>
        <strain evidence="3">cv. Victoria</strain>
        <tissue evidence="2">Leaf</tissue>
    </source>
</reference>
<dbReference type="AlphaFoldDB" id="A0A5J9WPC5"/>
<dbReference type="EMBL" id="RWGY01000002">
    <property type="protein sequence ID" value="TVU50602.1"/>
    <property type="molecule type" value="Genomic_DNA"/>
</dbReference>